<dbReference type="SUPFAM" id="SSF46785">
    <property type="entry name" value="Winged helix' DNA-binding domain"/>
    <property type="match status" value="1"/>
</dbReference>
<evidence type="ECO:0000256" key="2">
    <source>
        <dbReference type="ARBA" id="ARBA00023163"/>
    </source>
</evidence>
<evidence type="ECO:0000259" key="3">
    <source>
        <dbReference type="PROSITE" id="PS50995"/>
    </source>
</evidence>
<reference evidence="4 5" key="1">
    <citation type="submission" date="2019-12" db="EMBL/GenBank/DDBJ databases">
        <title>Microbes associate with the intestines of laboratory mice.</title>
        <authorList>
            <person name="Navarre W."/>
            <person name="Wong E."/>
        </authorList>
    </citation>
    <scope>NUCLEOTIDE SEQUENCE [LARGE SCALE GENOMIC DNA]</scope>
    <source>
        <strain evidence="4 5">NM51_B2-22</strain>
    </source>
</reference>
<keyword evidence="2" id="KW-0804">Transcription</keyword>
<accession>A0A7X3G991</accession>
<feature type="domain" description="HTH marR-type" evidence="3">
    <location>
        <begin position="7"/>
        <end position="143"/>
    </location>
</feature>
<dbReference type="PANTHER" id="PTHR33164">
    <property type="entry name" value="TRANSCRIPTIONAL REGULATOR, MARR FAMILY"/>
    <property type="match status" value="1"/>
</dbReference>
<evidence type="ECO:0000313" key="4">
    <source>
        <dbReference type="EMBL" id="MVX59459.1"/>
    </source>
</evidence>
<name>A0A7X3G991_9STRE</name>
<dbReference type="AlphaFoldDB" id="A0A7X3G991"/>
<dbReference type="GO" id="GO:0003700">
    <property type="term" value="F:DNA-binding transcription factor activity"/>
    <property type="evidence" value="ECO:0007669"/>
    <property type="project" value="InterPro"/>
</dbReference>
<dbReference type="Pfam" id="PF01047">
    <property type="entry name" value="MarR"/>
    <property type="match status" value="1"/>
</dbReference>
<dbReference type="GO" id="GO:0006950">
    <property type="term" value="P:response to stress"/>
    <property type="evidence" value="ECO:0007669"/>
    <property type="project" value="TreeGrafter"/>
</dbReference>
<dbReference type="SMART" id="SM00347">
    <property type="entry name" value="HTH_MARR"/>
    <property type="match status" value="1"/>
</dbReference>
<evidence type="ECO:0000256" key="1">
    <source>
        <dbReference type="ARBA" id="ARBA00023015"/>
    </source>
</evidence>
<dbReference type="InterPro" id="IPR036388">
    <property type="entry name" value="WH-like_DNA-bd_sf"/>
</dbReference>
<evidence type="ECO:0000313" key="5">
    <source>
        <dbReference type="Proteomes" id="UP000461595"/>
    </source>
</evidence>
<dbReference type="PRINTS" id="PR00598">
    <property type="entry name" value="HTHMARR"/>
</dbReference>
<dbReference type="PANTHER" id="PTHR33164:SF56">
    <property type="entry name" value="HTH-TYPE TRANSCRIPTIONAL REGULATOR MHQR"/>
    <property type="match status" value="1"/>
</dbReference>
<keyword evidence="1" id="KW-0805">Transcription regulation</keyword>
<proteinExistence type="predicted"/>
<dbReference type="Proteomes" id="UP000461595">
    <property type="component" value="Unassembled WGS sequence"/>
</dbReference>
<gene>
    <name evidence="4" type="ORF">E5983_07420</name>
</gene>
<dbReference type="PROSITE" id="PS50995">
    <property type="entry name" value="HTH_MARR_2"/>
    <property type="match status" value="1"/>
</dbReference>
<dbReference type="InterPro" id="IPR036390">
    <property type="entry name" value="WH_DNA-bd_sf"/>
</dbReference>
<dbReference type="RefSeq" id="WP_160333233.1">
    <property type="nucleotide sequence ID" value="NZ_JAOBSU010000014.1"/>
</dbReference>
<dbReference type="Gene3D" id="1.10.10.10">
    <property type="entry name" value="Winged helix-like DNA-binding domain superfamily/Winged helix DNA-binding domain"/>
    <property type="match status" value="1"/>
</dbReference>
<dbReference type="InterPro" id="IPR039422">
    <property type="entry name" value="MarR/SlyA-like"/>
</dbReference>
<dbReference type="OrthoDB" id="9799747at2"/>
<organism evidence="4 5">
    <name type="scientific">Streptococcus danieliae</name>
    <dbReference type="NCBI Taxonomy" id="747656"/>
    <lineage>
        <taxon>Bacteria</taxon>
        <taxon>Bacillati</taxon>
        <taxon>Bacillota</taxon>
        <taxon>Bacilli</taxon>
        <taxon>Lactobacillales</taxon>
        <taxon>Streptococcaceae</taxon>
        <taxon>Streptococcus</taxon>
    </lineage>
</organism>
<comment type="caution">
    <text evidence="4">The sequence shown here is derived from an EMBL/GenBank/DDBJ whole genome shotgun (WGS) entry which is preliminary data.</text>
</comment>
<protein>
    <submittedName>
        <fullName evidence="4">MarR family transcriptional regulator</fullName>
    </submittedName>
</protein>
<dbReference type="EMBL" id="WSRS01000074">
    <property type="protein sequence ID" value="MVX59459.1"/>
    <property type="molecule type" value="Genomic_DNA"/>
</dbReference>
<dbReference type="InterPro" id="IPR000835">
    <property type="entry name" value="HTH_MarR-typ"/>
</dbReference>
<sequence>MKELFEKEALDLKTMIVFRKADRSIRCLEQKAARDHNLTPSQFSVLDTLYAKGKMRIQDLTDRMLATSGNMTVIIRNMERDGLITRVCDPSDRRSFLIELTALGRETIEAIYPEHVAYVKEALSVLDQQDKEDLIRILKKFKNLS</sequence>